<dbReference type="Proteomes" id="UP000249497">
    <property type="component" value="Unassembled WGS sequence"/>
</dbReference>
<evidence type="ECO:0000256" key="2">
    <source>
        <dbReference type="SAM" id="Phobius"/>
    </source>
</evidence>
<gene>
    <name evidence="3" type="ORF">BO86DRAFT_384473</name>
</gene>
<keyword evidence="2" id="KW-0812">Transmembrane</keyword>
<feature type="compositionally biased region" description="Polar residues" evidence="1">
    <location>
        <begin position="1"/>
        <end position="25"/>
    </location>
</feature>
<feature type="region of interest" description="Disordered" evidence="1">
    <location>
        <begin position="1"/>
        <end position="118"/>
    </location>
</feature>
<keyword evidence="2" id="KW-1133">Transmembrane helix</keyword>
<organism evidence="3 4">
    <name type="scientific">Aspergillus japonicus CBS 114.51</name>
    <dbReference type="NCBI Taxonomy" id="1448312"/>
    <lineage>
        <taxon>Eukaryota</taxon>
        <taxon>Fungi</taxon>
        <taxon>Dikarya</taxon>
        <taxon>Ascomycota</taxon>
        <taxon>Pezizomycotina</taxon>
        <taxon>Eurotiomycetes</taxon>
        <taxon>Eurotiomycetidae</taxon>
        <taxon>Eurotiales</taxon>
        <taxon>Aspergillaceae</taxon>
        <taxon>Aspergillus</taxon>
        <taxon>Aspergillus subgen. Circumdati</taxon>
    </lineage>
</organism>
<dbReference type="OrthoDB" id="5421765at2759"/>
<evidence type="ECO:0000256" key="1">
    <source>
        <dbReference type="SAM" id="MobiDB-lite"/>
    </source>
</evidence>
<sequence length="433" mass="45733">MAESLQPRQAQTSVAESQSTLSSSLPGYYTSSAISSSYSTSSGTTFSGTTSSGTTFSGTTSSGTTSDTTPSGTTPLRTTPSPSASSSATPAKTASSSVSQHTPTATSHPSSAHGASGGALAGAVVGSIAGTAIIALLAAWLFFRSRRNAPRRASNLQSPDREGVELAKSPATVRTRPIPASFAVGAEQSSSLDLNPFIPPPADDQTVSSRIQALFDHISLHLDNYYSPESGDNTQSHASEIQEMVRYDLPFLSGPLAATLANRHARRATLTKILARTLLEAIQPGGSLYPPFQGTYEGDIAPIFTGAAVPSDNAAFAWRMLTSHLHAEYLDTSSPAAQRNIAALVEDFSRTFTAFRNPQFSDPDAHRHLRSVVKEAADLGVWLFAQPCFFEFVWGDAPPRSITTLPAVVKVSDEQGQRLATPRKIVEETIAQL</sequence>
<evidence type="ECO:0000313" key="3">
    <source>
        <dbReference type="EMBL" id="RAH87313.1"/>
    </source>
</evidence>
<reference evidence="3 4" key="1">
    <citation type="submission" date="2018-02" db="EMBL/GenBank/DDBJ databases">
        <title>The genomes of Aspergillus section Nigri reveals drivers in fungal speciation.</title>
        <authorList>
            <consortium name="DOE Joint Genome Institute"/>
            <person name="Vesth T.C."/>
            <person name="Nybo J."/>
            <person name="Theobald S."/>
            <person name="Brandl J."/>
            <person name="Frisvad J.C."/>
            <person name="Nielsen K.F."/>
            <person name="Lyhne E.K."/>
            <person name="Kogle M.E."/>
            <person name="Kuo A."/>
            <person name="Riley R."/>
            <person name="Clum A."/>
            <person name="Nolan M."/>
            <person name="Lipzen A."/>
            <person name="Salamov A."/>
            <person name="Henrissat B."/>
            <person name="Wiebenga A."/>
            <person name="De vries R.P."/>
            <person name="Grigoriev I.V."/>
            <person name="Mortensen U.H."/>
            <person name="Andersen M.R."/>
            <person name="Baker S.E."/>
        </authorList>
    </citation>
    <scope>NUCLEOTIDE SEQUENCE [LARGE SCALE GENOMIC DNA]</scope>
    <source>
        <strain evidence="3 4">CBS 114.51</strain>
    </source>
</reference>
<accession>A0A8T8XG44</accession>
<proteinExistence type="predicted"/>
<dbReference type="GeneID" id="37174588"/>
<dbReference type="EMBL" id="KZ824770">
    <property type="protein sequence ID" value="RAH87313.1"/>
    <property type="molecule type" value="Genomic_DNA"/>
</dbReference>
<protein>
    <submittedName>
        <fullName evidence="3">Uncharacterized protein</fullName>
    </submittedName>
</protein>
<evidence type="ECO:0000313" key="4">
    <source>
        <dbReference type="Proteomes" id="UP000249497"/>
    </source>
</evidence>
<feature type="compositionally biased region" description="Low complexity" evidence="1">
    <location>
        <begin position="30"/>
        <end position="99"/>
    </location>
</feature>
<dbReference type="AlphaFoldDB" id="A0A8T8XG44"/>
<dbReference type="RefSeq" id="XP_025533207.1">
    <property type="nucleotide sequence ID" value="XM_025670896.1"/>
</dbReference>
<dbReference type="PANTHER" id="PTHR16861">
    <property type="entry name" value="GLYCOPROTEIN 38"/>
    <property type="match status" value="1"/>
</dbReference>
<keyword evidence="4" id="KW-1185">Reference proteome</keyword>
<keyword evidence="2" id="KW-0472">Membrane</keyword>
<name>A0A8T8XG44_ASPJA</name>
<feature type="transmembrane region" description="Helical" evidence="2">
    <location>
        <begin position="119"/>
        <end position="143"/>
    </location>
</feature>
<dbReference type="PANTHER" id="PTHR16861:SF4">
    <property type="entry name" value="SH3 DOMAIN PROTEIN (AFU_ORTHOLOGUE AFUA_1G13610)"/>
    <property type="match status" value="1"/>
</dbReference>